<reference evidence="1" key="1">
    <citation type="submission" date="2014-09" db="EMBL/GenBank/DDBJ databases">
        <authorList>
            <person name="Magalhaes I.L.F."/>
            <person name="Oliveira U."/>
            <person name="Santos F.R."/>
            <person name="Vidigal T.H.D.A."/>
            <person name="Brescovit A.D."/>
            <person name="Santos A.J."/>
        </authorList>
    </citation>
    <scope>NUCLEOTIDE SEQUENCE</scope>
    <source>
        <tissue evidence="1">Shoot tissue taken approximately 20 cm above the soil surface</tissue>
    </source>
</reference>
<accession>A0A0A9E7S3</accession>
<sequence>MHCRLLILGFQQQQWWPCMGAVDRVD</sequence>
<dbReference type="EMBL" id="GBRH01201061">
    <property type="protein sequence ID" value="JAD96834.1"/>
    <property type="molecule type" value="Transcribed_RNA"/>
</dbReference>
<dbReference type="AlphaFoldDB" id="A0A0A9E7S3"/>
<name>A0A0A9E7S3_ARUDO</name>
<organism evidence="1">
    <name type="scientific">Arundo donax</name>
    <name type="common">Giant reed</name>
    <name type="synonym">Donax arundinaceus</name>
    <dbReference type="NCBI Taxonomy" id="35708"/>
    <lineage>
        <taxon>Eukaryota</taxon>
        <taxon>Viridiplantae</taxon>
        <taxon>Streptophyta</taxon>
        <taxon>Embryophyta</taxon>
        <taxon>Tracheophyta</taxon>
        <taxon>Spermatophyta</taxon>
        <taxon>Magnoliopsida</taxon>
        <taxon>Liliopsida</taxon>
        <taxon>Poales</taxon>
        <taxon>Poaceae</taxon>
        <taxon>PACMAD clade</taxon>
        <taxon>Arundinoideae</taxon>
        <taxon>Arundineae</taxon>
        <taxon>Arundo</taxon>
    </lineage>
</organism>
<protein>
    <submittedName>
        <fullName evidence="1">Uncharacterized protein</fullName>
    </submittedName>
</protein>
<evidence type="ECO:0000313" key="1">
    <source>
        <dbReference type="EMBL" id="JAD96834.1"/>
    </source>
</evidence>
<reference evidence="1" key="2">
    <citation type="journal article" date="2015" name="Data Brief">
        <title>Shoot transcriptome of the giant reed, Arundo donax.</title>
        <authorList>
            <person name="Barrero R.A."/>
            <person name="Guerrero F.D."/>
            <person name="Moolhuijzen P."/>
            <person name="Goolsby J.A."/>
            <person name="Tidwell J."/>
            <person name="Bellgard S.E."/>
            <person name="Bellgard M.I."/>
        </authorList>
    </citation>
    <scope>NUCLEOTIDE SEQUENCE</scope>
    <source>
        <tissue evidence="1">Shoot tissue taken approximately 20 cm above the soil surface</tissue>
    </source>
</reference>
<proteinExistence type="predicted"/>